<protein>
    <submittedName>
        <fullName evidence="2">NAD-dependent epimerase/dehydratase</fullName>
    </submittedName>
</protein>
<organism evidence="2 3">
    <name type="scientific">Brevibacillus borstelensis AK1</name>
    <dbReference type="NCBI Taxonomy" id="1300222"/>
    <lineage>
        <taxon>Bacteria</taxon>
        <taxon>Bacillati</taxon>
        <taxon>Bacillota</taxon>
        <taxon>Bacilli</taxon>
        <taxon>Bacillales</taxon>
        <taxon>Paenibacillaceae</taxon>
        <taxon>Brevibacillus</taxon>
    </lineage>
</organism>
<dbReference type="Proteomes" id="UP000012081">
    <property type="component" value="Unassembled WGS sequence"/>
</dbReference>
<evidence type="ECO:0000259" key="1">
    <source>
        <dbReference type="Pfam" id="PF01370"/>
    </source>
</evidence>
<comment type="caution">
    <text evidence="2">The sequence shown here is derived from an EMBL/GenBank/DDBJ whole genome shotgun (WGS) entry which is preliminary data.</text>
</comment>
<evidence type="ECO:0000313" key="3">
    <source>
        <dbReference type="Proteomes" id="UP000012081"/>
    </source>
</evidence>
<dbReference type="Gene3D" id="3.90.25.10">
    <property type="entry name" value="UDP-galactose 4-epimerase, domain 1"/>
    <property type="match status" value="1"/>
</dbReference>
<dbReference type="Pfam" id="PF01370">
    <property type="entry name" value="Epimerase"/>
    <property type="match status" value="1"/>
</dbReference>
<dbReference type="EMBL" id="APBN01000011">
    <property type="protein sequence ID" value="EMT50880.1"/>
    <property type="molecule type" value="Genomic_DNA"/>
</dbReference>
<dbReference type="PATRIC" id="fig|1300222.3.peg.4154"/>
<dbReference type="PANTHER" id="PTHR43245:SF13">
    <property type="entry name" value="UDP-D-APIOSE_UDP-D-XYLOSE SYNTHASE 2"/>
    <property type="match status" value="1"/>
</dbReference>
<evidence type="ECO:0000313" key="2">
    <source>
        <dbReference type="EMBL" id="EMT50880.1"/>
    </source>
</evidence>
<keyword evidence="3" id="KW-1185">Reference proteome</keyword>
<dbReference type="OrthoDB" id="9801785at2"/>
<dbReference type="PANTHER" id="PTHR43245">
    <property type="entry name" value="BIFUNCTIONAL POLYMYXIN RESISTANCE PROTEIN ARNA"/>
    <property type="match status" value="1"/>
</dbReference>
<sequence length="309" mass="33867">MRVLVTGGAGFIGSHIVELLVERGHDVTVVDNLSTGDRSRLSRDVLLVEKDIREHDLVDLFRSVRPEAVIHQAAQVDVAKSMSEPLSDGTVNVMGTLNVVDAAVKCGADKIVFASSCAVYGETQEEKIKETHPIQPISLYGASKWLGEWYLHWYSRFHAIDVSVLRYSNVYGPRQGVKGEGGVVSIFTQQLLAGKTPVIFGDGKQTRDFVYVKDVAMANVQALSSGSGTICNISTGVTTTVQRLCELLQIATGKRGKIDYQAERSGDIRHSCLDNEKAREALNWKPVTTLRQGLEETVAFFANEKEIGK</sequence>
<dbReference type="SUPFAM" id="SSF51735">
    <property type="entry name" value="NAD(P)-binding Rossmann-fold domains"/>
    <property type="match status" value="1"/>
</dbReference>
<feature type="domain" description="NAD-dependent epimerase/dehydratase" evidence="1">
    <location>
        <begin position="3"/>
        <end position="233"/>
    </location>
</feature>
<dbReference type="RefSeq" id="WP_003390401.1">
    <property type="nucleotide sequence ID" value="NZ_APBN01000011.1"/>
</dbReference>
<name>M8E5Y7_9BACL</name>
<gene>
    <name evidence="2" type="ORF">I532_19781</name>
</gene>
<dbReference type="AlphaFoldDB" id="M8E5Y7"/>
<accession>M8E5Y7</accession>
<dbReference type="STRING" id="1300222.I532_19781"/>
<dbReference type="InterPro" id="IPR050177">
    <property type="entry name" value="Lipid_A_modif_metabolic_enz"/>
</dbReference>
<reference evidence="2 3" key="1">
    <citation type="submission" date="2013-03" db="EMBL/GenBank/DDBJ databases">
        <title>Assembly of a new bacterial strain Brevibacillus borstelensis AK1.</title>
        <authorList>
            <person name="Rajan I."/>
            <person name="PoliReddy D."/>
            <person name="Sugumar T."/>
            <person name="Rathinam K."/>
            <person name="Alqarawi S."/>
            <person name="Khalil A.B."/>
            <person name="Sivakumar N."/>
        </authorList>
    </citation>
    <scope>NUCLEOTIDE SEQUENCE [LARGE SCALE GENOMIC DNA]</scope>
    <source>
        <strain evidence="2 3">AK1</strain>
    </source>
</reference>
<proteinExistence type="predicted"/>
<dbReference type="InterPro" id="IPR001509">
    <property type="entry name" value="Epimerase_deHydtase"/>
</dbReference>
<dbReference type="InterPro" id="IPR036291">
    <property type="entry name" value="NAD(P)-bd_dom_sf"/>
</dbReference>
<dbReference type="Gene3D" id="3.40.50.720">
    <property type="entry name" value="NAD(P)-binding Rossmann-like Domain"/>
    <property type="match status" value="1"/>
</dbReference>